<sequence length="536" mass="58325">MTDFTSNDTILARLHMAPSWHARTSTSTSDTLGDINTLSYNDKFAARPTAPSWTRFYPARLLHGARLKRLLLLAMSAMMLTIFYLRTNTAPLVGSVATDAAAGTPAKAATGKSEQAAETAKTADPTANTDIHVINGGIQKLSWTAVTDSPQIEVDGTVVKAKGTLDAAEATDKATPDMVATQVCVSFPDMVGVDPHRASLLAHIPAKIWQIYLDFSDKSLSHAYLMSWLSKSPSYTYSVLDAAGALGVVGKLVSMAELGSYRVPVYPLVRVAKADTAKETAGEKEAEEGTEEETEKEKEDEDVAPTPPPTPVQMSSLQWARDAVLQYAHMPRRVLRADFMRYLVLALEGGVYSDIDTHLIRSIHNWVPAEHRDSVKLIVGLEADRSPPISGTTYEVQFCQWTLASAADHPTMWTMLERILAKARALDGGLPFPGSGEKRNYKKLTDTDVLEITGPAAWTEVVYEHLNAVAGDGVGADRITWETLTGMREPRLFGDTLVLPIDGFATGVPHSGASMSNGKETLVRHQFQGKWRDDQG</sequence>
<keyword evidence="3" id="KW-0808">Transferase</keyword>
<evidence type="ECO:0000313" key="4">
    <source>
        <dbReference type="Proteomes" id="UP000016923"/>
    </source>
</evidence>
<accession>S3CJZ4</accession>
<dbReference type="Pfam" id="PF04488">
    <property type="entry name" value="Gly_transf_sug"/>
    <property type="match status" value="1"/>
</dbReference>
<dbReference type="InterPro" id="IPR029044">
    <property type="entry name" value="Nucleotide-diphossugar_trans"/>
</dbReference>
<keyword evidence="3" id="KW-0328">Glycosyltransferase</keyword>
<comment type="similarity">
    <text evidence="1">Belongs to the glycosyltransferase 32 family.</text>
</comment>
<reference evidence="3 4" key="1">
    <citation type="journal article" date="2013" name="BMC Genomics">
        <title>The genome and transcriptome of the pine saprophyte Ophiostoma piceae, and a comparison with the bark beetle-associated pine pathogen Grosmannia clavigera.</title>
        <authorList>
            <person name="Haridas S."/>
            <person name="Wang Y."/>
            <person name="Lim L."/>
            <person name="Massoumi Alamouti S."/>
            <person name="Jackman S."/>
            <person name="Docking R."/>
            <person name="Robertson G."/>
            <person name="Birol I."/>
            <person name="Bohlmann J."/>
            <person name="Breuil C."/>
        </authorList>
    </citation>
    <scope>NUCLEOTIDE SEQUENCE [LARGE SCALE GENOMIC DNA]</scope>
    <source>
        <strain evidence="3 4">UAMH 11346</strain>
    </source>
</reference>
<feature type="region of interest" description="Disordered" evidence="2">
    <location>
        <begin position="277"/>
        <end position="315"/>
    </location>
</feature>
<protein>
    <submittedName>
        <fullName evidence="3">Initiation-specific alpha--mannosyltransferase</fullName>
    </submittedName>
</protein>
<dbReference type="EMBL" id="KE148152">
    <property type="protein sequence ID" value="EPE06763.1"/>
    <property type="molecule type" value="Genomic_DNA"/>
</dbReference>
<evidence type="ECO:0000313" key="3">
    <source>
        <dbReference type="EMBL" id="EPE06763.1"/>
    </source>
</evidence>
<dbReference type="PANTHER" id="PTHR31834:SF1">
    <property type="entry name" value="INITIATION-SPECIFIC ALPHA-1,6-MANNOSYLTRANSFERASE"/>
    <property type="match status" value="1"/>
</dbReference>
<keyword evidence="4" id="KW-1185">Reference proteome</keyword>
<dbReference type="STRING" id="1262450.S3CJZ4"/>
<dbReference type="OrthoDB" id="409543at2759"/>
<dbReference type="Proteomes" id="UP000016923">
    <property type="component" value="Unassembled WGS sequence"/>
</dbReference>
<dbReference type="InterPro" id="IPR039367">
    <property type="entry name" value="Och1-like"/>
</dbReference>
<dbReference type="InterPro" id="IPR007577">
    <property type="entry name" value="GlycoTrfase_DXD_sugar-bd_CS"/>
</dbReference>
<dbReference type="PANTHER" id="PTHR31834">
    <property type="entry name" value="INITIATION-SPECIFIC ALPHA-1,6-MANNOSYLTRANSFERASE"/>
    <property type="match status" value="1"/>
</dbReference>
<dbReference type="Gene3D" id="3.90.550.20">
    <property type="match status" value="1"/>
</dbReference>
<evidence type="ECO:0000256" key="1">
    <source>
        <dbReference type="ARBA" id="ARBA00009003"/>
    </source>
</evidence>
<dbReference type="HOGENOM" id="CLU_508147_0_0_1"/>
<dbReference type="eggNOG" id="ENOG502QW2I">
    <property type="taxonomic scope" value="Eukaryota"/>
</dbReference>
<dbReference type="AlphaFoldDB" id="S3CJZ4"/>
<name>S3CJZ4_OPHP1</name>
<gene>
    <name evidence="3" type="ORF">F503_03190</name>
</gene>
<dbReference type="GO" id="GO:0006487">
    <property type="term" value="P:protein N-linked glycosylation"/>
    <property type="evidence" value="ECO:0007669"/>
    <property type="project" value="TreeGrafter"/>
</dbReference>
<proteinExistence type="inferred from homology"/>
<evidence type="ECO:0000256" key="2">
    <source>
        <dbReference type="SAM" id="MobiDB-lite"/>
    </source>
</evidence>
<feature type="compositionally biased region" description="Acidic residues" evidence="2">
    <location>
        <begin position="285"/>
        <end position="303"/>
    </location>
</feature>
<dbReference type="GO" id="GO:0000136">
    <property type="term" value="C:mannan polymerase complex"/>
    <property type="evidence" value="ECO:0007669"/>
    <property type="project" value="TreeGrafter"/>
</dbReference>
<dbReference type="VEuPathDB" id="FungiDB:F503_03190"/>
<dbReference type="SUPFAM" id="SSF53448">
    <property type="entry name" value="Nucleotide-diphospho-sugar transferases"/>
    <property type="match status" value="1"/>
</dbReference>
<organism evidence="3 4">
    <name type="scientific">Ophiostoma piceae (strain UAMH 11346)</name>
    <name type="common">Sap stain fungus</name>
    <dbReference type="NCBI Taxonomy" id="1262450"/>
    <lineage>
        <taxon>Eukaryota</taxon>
        <taxon>Fungi</taxon>
        <taxon>Dikarya</taxon>
        <taxon>Ascomycota</taxon>
        <taxon>Pezizomycotina</taxon>
        <taxon>Sordariomycetes</taxon>
        <taxon>Sordariomycetidae</taxon>
        <taxon>Ophiostomatales</taxon>
        <taxon>Ophiostomataceae</taxon>
        <taxon>Ophiostoma</taxon>
    </lineage>
</organism>
<dbReference type="GO" id="GO:0000009">
    <property type="term" value="F:alpha-1,6-mannosyltransferase activity"/>
    <property type="evidence" value="ECO:0007669"/>
    <property type="project" value="InterPro"/>
</dbReference>